<dbReference type="Proteomes" id="UP000472676">
    <property type="component" value="Unassembled WGS sequence"/>
</dbReference>
<keyword evidence="3" id="KW-1185">Reference proteome</keyword>
<dbReference type="Pfam" id="PF20567">
    <property type="entry name" value="DUF6776"/>
    <property type="match status" value="1"/>
</dbReference>
<comment type="caution">
    <text evidence="2">The sequence shown here is derived from an EMBL/GenBank/DDBJ whole genome shotgun (WGS) entry which is preliminary data.</text>
</comment>
<organism evidence="2 3">
    <name type="scientific">Solimonas terrae</name>
    <dbReference type="NCBI Taxonomy" id="1396819"/>
    <lineage>
        <taxon>Bacteria</taxon>
        <taxon>Pseudomonadati</taxon>
        <taxon>Pseudomonadota</taxon>
        <taxon>Gammaproteobacteria</taxon>
        <taxon>Nevskiales</taxon>
        <taxon>Nevskiaceae</taxon>
        <taxon>Solimonas</taxon>
    </lineage>
</organism>
<dbReference type="RefSeq" id="WP_166257156.1">
    <property type="nucleotide sequence ID" value="NZ_JAAMOW010000006.1"/>
</dbReference>
<sequence>MQHKIVIHRHRPWLRPALIAAITGALALGAWALYSFTRATTVSDFERTQTEVERLRADRRQLSHDLRAAHAEIEQLKAQVVYTKRSTEIDSQACDTVRKSLTDLQAETSELREQVAFYRGIAAPDQARAGVRVQEIHLTRVTSARNSYRFFLTLIQSVRQEKRVGGRIEIAIAGHSGATVRKLALSDIAPDAAKNLLFSLKYFEEFSGQFQLPEGFVPQRVVVSLIPASDGAPQTEEGFEWQRIIDHGVETHEVRQ</sequence>
<keyword evidence="1" id="KW-0175">Coiled coil</keyword>
<evidence type="ECO:0000256" key="1">
    <source>
        <dbReference type="SAM" id="Coils"/>
    </source>
</evidence>
<reference evidence="2 3" key="1">
    <citation type="journal article" date="2014" name="Int. J. Syst. Evol. Microbiol.">
        <title>Solimonas terrae sp. nov., isolated from soil.</title>
        <authorList>
            <person name="Kim S.J."/>
            <person name="Moon J.Y."/>
            <person name="Weon H.Y."/>
            <person name="Ahn J.H."/>
            <person name="Chen W.M."/>
            <person name="Kwon S.W."/>
        </authorList>
    </citation>
    <scope>NUCLEOTIDE SEQUENCE [LARGE SCALE GENOMIC DNA]</scope>
    <source>
        <strain evidence="2 3">KIS83-12</strain>
    </source>
</reference>
<gene>
    <name evidence="2" type="ORF">G7Y85_12100</name>
</gene>
<proteinExistence type="predicted"/>
<dbReference type="AlphaFoldDB" id="A0A6M2BSD0"/>
<feature type="coiled-coil region" evidence="1">
    <location>
        <begin position="45"/>
        <end position="114"/>
    </location>
</feature>
<accession>A0A6M2BSD0</accession>
<name>A0A6M2BSD0_9GAMM</name>
<dbReference type="InterPro" id="IPR046703">
    <property type="entry name" value="DUF6776"/>
</dbReference>
<dbReference type="EMBL" id="JAAMOW010000006">
    <property type="protein sequence ID" value="NGY05506.1"/>
    <property type="molecule type" value="Genomic_DNA"/>
</dbReference>
<protein>
    <submittedName>
        <fullName evidence="2">Uncharacterized protein</fullName>
    </submittedName>
</protein>
<evidence type="ECO:0000313" key="3">
    <source>
        <dbReference type="Proteomes" id="UP000472676"/>
    </source>
</evidence>
<evidence type="ECO:0000313" key="2">
    <source>
        <dbReference type="EMBL" id="NGY05506.1"/>
    </source>
</evidence>